<name>A0A2S6HJE9_9FIRM</name>
<keyword evidence="2" id="KW-1185">Reference proteome</keyword>
<gene>
    <name evidence="1" type="ORF">BXY41_116109</name>
</gene>
<dbReference type="Proteomes" id="UP000237749">
    <property type="component" value="Unassembled WGS sequence"/>
</dbReference>
<organism evidence="1 2">
    <name type="scientific">Lacrimispora xylanisolvens</name>
    <dbReference type="NCBI Taxonomy" id="384636"/>
    <lineage>
        <taxon>Bacteria</taxon>
        <taxon>Bacillati</taxon>
        <taxon>Bacillota</taxon>
        <taxon>Clostridia</taxon>
        <taxon>Lachnospirales</taxon>
        <taxon>Lachnospiraceae</taxon>
        <taxon>Lacrimispora</taxon>
    </lineage>
</organism>
<sequence>MVDKRKTAEIILQAIDDHGPVQVDWNMKEFWINAILRGLTMADLSEIQKPQESHLPGNQFDTK</sequence>
<reference evidence="1 2" key="1">
    <citation type="submission" date="2018-02" db="EMBL/GenBank/DDBJ databases">
        <title>Genomic Encyclopedia of Archaeal and Bacterial Type Strains, Phase II (KMG-II): from individual species to whole genera.</title>
        <authorList>
            <person name="Goeker M."/>
        </authorList>
    </citation>
    <scope>NUCLEOTIDE SEQUENCE [LARGE SCALE GENOMIC DNA]</scope>
    <source>
        <strain evidence="1 2">DSM 3808</strain>
    </source>
</reference>
<evidence type="ECO:0000313" key="1">
    <source>
        <dbReference type="EMBL" id="PPK77570.1"/>
    </source>
</evidence>
<protein>
    <submittedName>
        <fullName evidence="1">Uncharacterized protein</fullName>
    </submittedName>
</protein>
<evidence type="ECO:0000313" key="2">
    <source>
        <dbReference type="Proteomes" id="UP000237749"/>
    </source>
</evidence>
<dbReference type="AlphaFoldDB" id="A0A2S6HJE9"/>
<dbReference type="RefSeq" id="WP_104439333.1">
    <property type="nucleotide sequence ID" value="NZ_PTJA01000016.1"/>
</dbReference>
<dbReference type="EMBL" id="PTJA01000016">
    <property type="protein sequence ID" value="PPK77570.1"/>
    <property type="molecule type" value="Genomic_DNA"/>
</dbReference>
<accession>A0A2S6HJE9</accession>
<proteinExistence type="predicted"/>
<comment type="caution">
    <text evidence="1">The sequence shown here is derived from an EMBL/GenBank/DDBJ whole genome shotgun (WGS) entry which is preliminary data.</text>
</comment>